<keyword evidence="2" id="KW-1185">Reference proteome</keyword>
<proteinExistence type="predicted"/>
<dbReference type="PANTHER" id="PTHR46114:SF1">
    <property type="entry name" value="ZAD DOMAIN-CONTAINING PROTEIN"/>
    <property type="match status" value="1"/>
</dbReference>
<evidence type="ECO:0000313" key="2">
    <source>
        <dbReference type="Proteomes" id="UP000499080"/>
    </source>
</evidence>
<accession>A0A4Y2G9V2</accession>
<name>A0A4Y2G9V2_ARAVE</name>
<evidence type="ECO:0000313" key="1">
    <source>
        <dbReference type="EMBL" id="GBM49429.1"/>
    </source>
</evidence>
<dbReference type="OrthoDB" id="8063408at2759"/>
<organism evidence="1 2">
    <name type="scientific">Araneus ventricosus</name>
    <name type="common">Orbweaver spider</name>
    <name type="synonym">Epeira ventricosa</name>
    <dbReference type="NCBI Taxonomy" id="182803"/>
    <lineage>
        <taxon>Eukaryota</taxon>
        <taxon>Metazoa</taxon>
        <taxon>Ecdysozoa</taxon>
        <taxon>Arthropoda</taxon>
        <taxon>Chelicerata</taxon>
        <taxon>Arachnida</taxon>
        <taxon>Araneae</taxon>
        <taxon>Araneomorphae</taxon>
        <taxon>Entelegynae</taxon>
        <taxon>Araneoidea</taxon>
        <taxon>Araneidae</taxon>
        <taxon>Araneus</taxon>
    </lineage>
</organism>
<dbReference type="PANTHER" id="PTHR46114">
    <property type="entry name" value="APPLE DOMAIN-CONTAINING PROTEIN"/>
    <property type="match status" value="1"/>
</dbReference>
<reference evidence="1 2" key="1">
    <citation type="journal article" date="2019" name="Sci. Rep.">
        <title>Orb-weaving spider Araneus ventricosus genome elucidates the spidroin gene catalogue.</title>
        <authorList>
            <person name="Kono N."/>
            <person name="Nakamura H."/>
            <person name="Ohtoshi R."/>
            <person name="Moran D.A.P."/>
            <person name="Shinohara A."/>
            <person name="Yoshida Y."/>
            <person name="Fujiwara M."/>
            <person name="Mori M."/>
            <person name="Tomita M."/>
            <person name="Arakawa K."/>
        </authorList>
    </citation>
    <scope>NUCLEOTIDE SEQUENCE [LARGE SCALE GENOMIC DNA]</scope>
</reference>
<gene>
    <name evidence="1" type="ORF">AVEN_149702_1</name>
</gene>
<dbReference type="EMBL" id="BGPR01001255">
    <property type="protein sequence ID" value="GBM49429.1"/>
    <property type="molecule type" value="Genomic_DNA"/>
</dbReference>
<sequence length="154" mass="17427">MHEPLCKDRCFYLAARGSFCLDGYVIFCNDVDSLFTTLGLQNAQEWRLLIDSSKVSLKAVLLHNGNKDPSIPVGYAVRIKETYETLKHMLSNIVQHAFLAYLRRLESDCRLSWIASRLHQILLLFVPVGQQAPKKALHQECVAQATVPHTGCEE</sequence>
<comment type="caution">
    <text evidence="1">The sequence shown here is derived from an EMBL/GenBank/DDBJ whole genome shotgun (WGS) entry which is preliminary data.</text>
</comment>
<dbReference type="AlphaFoldDB" id="A0A4Y2G9V2"/>
<dbReference type="Proteomes" id="UP000499080">
    <property type="component" value="Unassembled WGS sequence"/>
</dbReference>
<protein>
    <submittedName>
        <fullName evidence="1">Uncharacterized protein</fullName>
    </submittedName>
</protein>